<dbReference type="InterPro" id="IPR036291">
    <property type="entry name" value="NAD(P)-bd_dom_sf"/>
</dbReference>
<keyword evidence="3" id="KW-0614">Plasmid</keyword>
<evidence type="ECO:0000256" key="1">
    <source>
        <dbReference type="ARBA" id="ARBA00006484"/>
    </source>
</evidence>
<dbReference type="InterPro" id="IPR051911">
    <property type="entry name" value="SDR_oxidoreductase"/>
</dbReference>
<evidence type="ECO:0000256" key="2">
    <source>
        <dbReference type="ARBA" id="ARBA00023002"/>
    </source>
</evidence>
<dbReference type="Pfam" id="PF00106">
    <property type="entry name" value="adh_short"/>
    <property type="match status" value="1"/>
</dbReference>
<dbReference type="AlphaFoldDB" id="A0A6B9GAX1"/>
<gene>
    <name evidence="3" type="ORF">CUN67_29120</name>
</gene>
<evidence type="ECO:0000313" key="4">
    <source>
        <dbReference type="Proteomes" id="UP000502005"/>
    </source>
</evidence>
<dbReference type="Proteomes" id="UP000502005">
    <property type="component" value="Plasmid pNE1B"/>
</dbReference>
<reference evidence="3 4" key="1">
    <citation type="submission" date="2017-11" db="EMBL/GenBank/DDBJ databases">
        <title>Genome sequence of Pantoea cypripedii NE1.</title>
        <authorList>
            <person name="Nascimento F.X."/>
        </authorList>
    </citation>
    <scope>NUCLEOTIDE SEQUENCE [LARGE SCALE GENOMIC DNA]</scope>
    <source>
        <strain evidence="3 4">NE1</strain>
        <plasmid evidence="4">pne1b</plasmid>
    </source>
</reference>
<dbReference type="RefSeq" id="WP_208719000.1">
    <property type="nucleotide sequence ID" value="NZ_CP024770.1"/>
</dbReference>
<dbReference type="PANTHER" id="PTHR43976:SF16">
    <property type="entry name" value="SHORT-CHAIN DEHYDROGENASE_REDUCTASE FAMILY PROTEIN"/>
    <property type="match status" value="1"/>
</dbReference>
<geneLocation type="plasmid" evidence="4">
    <name>pne1b</name>
</geneLocation>
<dbReference type="Gene3D" id="3.40.50.720">
    <property type="entry name" value="NAD(P)-binding Rossmann-like Domain"/>
    <property type="match status" value="1"/>
</dbReference>
<sequence>MNWIVTGVEAGTGKEVARQLLRKGHHVTAIVKNYLNVTDLTSLYPDSFTAEEMSSYENSNIISCLKVVFGRESEVDGVILCDAHNLIQATEEMTSLDVNYALISGINEPILLVRALIPFFRKRKKGQIILISAPNDKKVPGGVAISYAIKKGLRAFVESITDEISAYGIRTQVINVRSDDELSSFELIRPTNTIPLSDNCKPDALMSKTLADDDAHRLLTQKISDGIKKKYMAERCSLR</sequence>
<dbReference type="InterPro" id="IPR002347">
    <property type="entry name" value="SDR_fam"/>
</dbReference>
<evidence type="ECO:0008006" key="5">
    <source>
        <dbReference type="Google" id="ProtNLM"/>
    </source>
</evidence>
<protein>
    <recommendedName>
        <fullName evidence="5">Short-chain dehydrogenase</fullName>
    </recommendedName>
</protein>
<organism evidence="3 4">
    <name type="scientific">Pantoea cypripedii</name>
    <name type="common">Pectobacterium cypripedii</name>
    <name type="synonym">Erwinia cypripedii</name>
    <dbReference type="NCBI Taxonomy" id="55209"/>
    <lineage>
        <taxon>Bacteria</taxon>
        <taxon>Pseudomonadati</taxon>
        <taxon>Pseudomonadota</taxon>
        <taxon>Gammaproteobacteria</taxon>
        <taxon>Enterobacterales</taxon>
        <taxon>Erwiniaceae</taxon>
        <taxon>Pantoea</taxon>
    </lineage>
</organism>
<dbReference type="EMBL" id="CP024770">
    <property type="protein sequence ID" value="QGY32993.1"/>
    <property type="molecule type" value="Genomic_DNA"/>
</dbReference>
<proteinExistence type="inferred from homology"/>
<dbReference type="PANTHER" id="PTHR43976">
    <property type="entry name" value="SHORT CHAIN DEHYDROGENASE"/>
    <property type="match status" value="1"/>
</dbReference>
<dbReference type="SUPFAM" id="SSF51735">
    <property type="entry name" value="NAD(P)-binding Rossmann-fold domains"/>
    <property type="match status" value="1"/>
</dbReference>
<keyword evidence="2" id="KW-0560">Oxidoreductase</keyword>
<accession>A0A6B9GAX1</accession>
<dbReference type="GO" id="GO:0016491">
    <property type="term" value="F:oxidoreductase activity"/>
    <property type="evidence" value="ECO:0007669"/>
    <property type="project" value="UniProtKB-KW"/>
</dbReference>
<name>A0A6B9GAX1_PANCY</name>
<evidence type="ECO:0000313" key="3">
    <source>
        <dbReference type="EMBL" id="QGY32993.1"/>
    </source>
</evidence>
<comment type="similarity">
    <text evidence="1">Belongs to the short-chain dehydrogenases/reductases (SDR) family.</text>
</comment>